<keyword evidence="6" id="KW-0645">Protease</keyword>
<evidence type="ECO:0000256" key="13">
    <source>
        <dbReference type="ARBA" id="ARBA00023316"/>
    </source>
</evidence>
<dbReference type="Pfam" id="PF00905">
    <property type="entry name" value="Transpeptidase"/>
    <property type="match status" value="1"/>
</dbReference>
<dbReference type="KEGG" id="gtl:EP073_07065"/>
<dbReference type="InterPro" id="IPR012338">
    <property type="entry name" value="Beta-lactam/transpept-like"/>
</dbReference>
<evidence type="ECO:0000256" key="4">
    <source>
        <dbReference type="ARBA" id="ARBA00022519"/>
    </source>
</evidence>
<comment type="subcellular location">
    <subcellularLocation>
        <location evidence="2">Cell membrane</location>
    </subcellularLocation>
    <subcellularLocation>
        <location evidence="1">Membrane</location>
        <topology evidence="1">Single-pass membrane protein</topology>
    </subcellularLocation>
</comment>
<feature type="transmembrane region" description="Helical" evidence="14">
    <location>
        <begin position="20"/>
        <end position="39"/>
    </location>
</feature>
<dbReference type="Gene3D" id="3.30.1390.30">
    <property type="entry name" value="Penicillin-binding protein 2a, domain 3"/>
    <property type="match status" value="1"/>
</dbReference>
<evidence type="ECO:0000256" key="9">
    <source>
        <dbReference type="ARBA" id="ARBA00022960"/>
    </source>
</evidence>
<evidence type="ECO:0000256" key="2">
    <source>
        <dbReference type="ARBA" id="ARBA00004236"/>
    </source>
</evidence>
<keyword evidence="10" id="KW-0573">Peptidoglycan synthesis</keyword>
<organism evidence="17 18">
    <name type="scientific">Geovibrio thiophilus</name>
    <dbReference type="NCBI Taxonomy" id="139438"/>
    <lineage>
        <taxon>Bacteria</taxon>
        <taxon>Pseudomonadati</taxon>
        <taxon>Deferribacterota</taxon>
        <taxon>Deferribacteres</taxon>
        <taxon>Deferribacterales</taxon>
        <taxon>Geovibrionaceae</taxon>
        <taxon>Geovibrio</taxon>
    </lineage>
</organism>
<dbReference type="GO" id="GO:0005886">
    <property type="term" value="C:plasma membrane"/>
    <property type="evidence" value="ECO:0007669"/>
    <property type="project" value="UniProtKB-SubCell"/>
</dbReference>
<dbReference type="GO" id="GO:0008360">
    <property type="term" value="P:regulation of cell shape"/>
    <property type="evidence" value="ECO:0007669"/>
    <property type="project" value="UniProtKB-KW"/>
</dbReference>
<dbReference type="GO" id="GO:0009252">
    <property type="term" value="P:peptidoglycan biosynthetic process"/>
    <property type="evidence" value="ECO:0007669"/>
    <property type="project" value="UniProtKB-KW"/>
</dbReference>
<name>A0A3R5UXT6_9BACT</name>
<feature type="domain" description="Penicillin-binding protein transpeptidase" evidence="15">
    <location>
        <begin position="259"/>
        <end position="595"/>
    </location>
</feature>
<dbReference type="NCBIfam" id="TIGR03423">
    <property type="entry name" value="pbp2_mrdA"/>
    <property type="match status" value="1"/>
</dbReference>
<gene>
    <name evidence="17" type="primary">mrdA</name>
    <name evidence="17" type="ORF">EP073_07065</name>
</gene>
<keyword evidence="12 14" id="KW-0472">Membrane</keyword>
<protein>
    <submittedName>
        <fullName evidence="17">Penicillin-binding protein 2</fullName>
    </submittedName>
</protein>
<dbReference type="EMBL" id="CP035108">
    <property type="protein sequence ID" value="QAR33168.1"/>
    <property type="molecule type" value="Genomic_DNA"/>
</dbReference>
<evidence type="ECO:0000259" key="16">
    <source>
        <dbReference type="Pfam" id="PF03717"/>
    </source>
</evidence>
<dbReference type="Gene3D" id="3.40.710.10">
    <property type="entry name" value="DD-peptidase/beta-lactamase superfamily"/>
    <property type="match status" value="1"/>
</dbReference>
<dbReference type="GO" id="GO:0071972">
    <property type="term" value="F:peptidoglycan L,D-transpeptidase activity"/>
    <property type="evidence" value="ECO:0007669"/>
    <property type="project" value="TreeGrafter"/>
</dbReference>
<dbReference type="SUPFAM" id="SSF56601">
    <property type="entry name" value="beta-lactamase/transpeptidase-like"/>
    <property type="match status" value="1"/>
</dbReference>
<keyword evidence="4" id="KW-0997">Cell inner membrane</keyword>
<dbReference type="GO" id="GO:0071555">
    <property type="term" value="P:cell wall organization"/>
    <property type="evidence" value="ECO:0007669"/>
    <property type="project" value="UniProtKB-KW"/>
</dbReference>
<evidence type="ECO:0000256" key="8">
    <source>
        <dbReference type="ARBA" id="ARBA00022801"/>
    </source>
</evidence>
<dbReference type="InterPro" id="IPR050515">
    <property type="entry name" value="Beta-lactam/transpept"/>
</dbReference>
<dbReference type="GO" id="GO:0008658">
    <property type="term" value="F:penicillin binding"/>
    <property type="evidence" value="ECO:0007669"/>
    <property type="project" value="InterPro"/>
</dbReference>
<dbReference type="InterPro" id="IPR001460">
    <property type="entry name" value="PCN-bd_Tpept"/>
</dbReference>
<evidence type="ECO:0000256" key="5">
    <source>
        <dbReference type="ARBA" id="ARBA00022645"/>
    </source>
</evidence>
<keyword evidence="3" id="KW-1003">Cell membrane</keyword>
<evidence type="ECO:0000256" key="12">
    <source>
        <dbReference type="ARBA" id="ARBA00023136"/>
    </source>
</evidence>
<dbReference type="SUPFAM" id="SSF56519">
    <property type="entry name" value="Penicillin binding protein dimerisation domain"/>
    <property type="match status" value="1"/>
</dbReference>
<evidence type="ECO:0000256" key="1">
    <source>
        <dbReference type="ARBA" id="ARBA00004167"/>
    </source>
</evidence>
<evidence type="ECO:0000313" key="18">
    <source>
        <dbReference type="Proteomes" id="UP000287502"/>
    </source>
</evidence>
<dbReference type="InterPro" id="IPR036138">
    <property type="entry name" value="PBP_dimer_sf"/>
</dbReference>
<dbReference type="InterPro" id="IPR017790">
    <property type="entry name" value="Penicillin-binding_protein_2"/>
</dbReference>
<evidence type="ECO:0000256" key="7">
    <source>
        <dbReference type="ARBA" id="ARBA00022692"/>
    </source>
</evidence>
<dbReference type="InterPro" id="IPR005311">
    <property type="entry name" value="PBP_dimer"/>
</dbReference>
<evidence type="ECO:0000313" key="17">
    <source>
        <dbReference type="EMBL" id="QAR33168.1"/>
    </source>
</evidence>
<feature type="domain" description="Penicillin-binding protein dimerisation" evidence="16">
    <location>
        <begin position="61"/>
        <end position="227"/>
    </location>
</feature>
<evidence type="ECO:0000256" key="3">
    <source>
        <dbReference type="ARBA" id="ARBA00022475"/>
    </source>
</evidence>
<dbReference type="Gene3D" id="3.90.1310.10">
    <property type="entry name" value="Penicillin-binding protein 2a (Domain 2)"/>
    <property type="match status" value="1"/>
</dbReference>
<evidence type="ECO:0000259" key="15">
    <source>
        <dbReference type="Pfam" id="PF00905"/>
    </source>
</evidence>
<reference evidence="17 18" key="1">
    <citation type="submission" date="2019-01" db="EMBL/GenBank/DDBJ databases">
        <title>Geovibrio thiophilus DSM 11263, complete genome.</title>
        <authorList>
            <person name="Spring S."/>
            <person name="Bunk B."/>
            <person name="Sproer C."/>
        </authorList>
    </citation>
    <scope>NUCLEOTIDE SEQUENCE [LARGE SCALE GENOMIC DNA]</scope>
    <source>
        <strain evidence="17 18">DSM 11263</strain>
    </source>
</reference>
<evidence type="ECO:0000256" key="11">
    <source>
        <dbReference type="ARBA" id="ARBA00022989"/>
    </source>
</evidence>
<evidence type="ECO:0000256" key="14">
    <source>
        <dbReference type="SAM" id="Phobius"/>
    </source>
</evidence>
<dbReference type="OrthoDB" id="9766847at2"/>
<keyword evidence="11 14" id="KW-1133">Transmembrane helix</keyword>
<dbReference type="PANTHER" id="PTHR30627">
    <property type="entry name" value="PEPTIDOGLYCAN D,D-TRANSPEPTIDASE"/>
    <property type="match status" value="1"/>
</dbReference>
<dbReference type="PANTHER" id="PTHR30627:SF2">
    <property type="entry name" value="PEPTIDOGLYCAN D,D-TRANSPEPTIDASE MRDA"/>
    <property type="match status" value="1"/>
</dbReference>
<dbReference type="Proteomes" id="UP000287502">
    <property type="component" value="Chromosome"/>
</dbReference>
<dbReference type="AlphaFoldDB" id="A0A3R5UXT6"/>
<keyword evidence="9" id="KW-0133">Cell shape</keyword>
<dbReference type="GO" id="GO:0006508">
    <property type="term" value="P:proteolysis"/>
    <property type="evidence" value="ECO:0007669"/>
    <property type="project" value="UniProtKB-KW"/>
</dbReference>
<keyword evidence="7 14" id="KW-0812">Transmembrane</keyword>
<proteinExistence type="predicted"/>
<keyword evidence="5" id="KW-0121">Carboxypeptidase</keyword>
<accession>A0A3R5UXT6</accession>
<dbReference type="Pfam" id="PF03717">
    <property type="entry name" value="PBP_dimer"/>
    <property type="match status" value="1"/>
</dbReference>
<keyword evidence="8" id="KW-0378">Hydrolase</keyword>
<keyword evidence="18" id="KW-1185">Reference proteome</keyword>
<dbReference type="RefSeq" id="WP_128466454.1">
    <property type="nucleotide sequence ID" value="NZ_CP035108.1"/>
</dbReference>
<dbReference type="GO" id="GO:0009002">
    <property type="term" value="F:serine-type D-Ala-D-Ala carboxypeptidase activity"/>
    <property type="evidence" value="ECO:0007669"/>
    <property type="project" value="InterPro"/>
</dbReference>
<sequence>MLLKVLKDEVLEYYKHRTYWFIGIIIVMFAGLIMRLVYLQIYEYDKYKKLSENNRIRIVKVRADRGFILDRKGRLLVKNTPSYELKVVKEDAGDIDGLLRSLSKYVQIDREYALKSIQRSYFYEPAVIARGLTFEQVAEILENYNDFKGLEVDIESVREYIDSKALSHILGYLSEVTENDLKTDSSYSSGDMIGKTGIEKVYEQELRGVDGARQVEVDSYGRPIKTLSEKHTITGNDLVLTLDMDLQRALHSIFEGKKGAAVVLDIETFGVMGLYSAPTFDLNIFSPFHTSGERMSIMTDQTKPLLNRAIEGAYPPGSVYKILMGMAGLLERKVTLDTVVNCTGELRYGNFTYRCWKKEGHGPMRLIDAIAESCDVYFYQLGLNLGIDDIEKYSSILGLGKTTGIDLPNEKSGFFPGRDWKRRKFKESWYPGETIITSIGQGYMTTTPLQIAVMMAGIFNGGTVMKPKIVEFVHNPVTDVKIHTPMETVAEIEIPKWIVDAVMDGMVKVIYGNTGTGYRARVEGVSYGGKTGTAQVVSLSKTEHMEEDEIPEFMRDHAWFGAVVPEEKPKYAIAVLMQHGGSGSRSAAPVAGAIVNKLVDLGYVRAEEKGN</sequence>
<evidence type="ECO:0000256" key="10">
    <source>
        <dbReference type="ARBA" id="ARBA00022984"/>
    </source>
</evidence>
<keyword evidence="13" id="KW-0961">Cell wall biogenesis/degradation</keyword>
<evidence type="ECO:0000256" key="6">
    <source>
        <dbReference type="ARBA" id="ARBA00022670"/>
    </source>
</evidence>